<organism evidence="1 2">
    <name type="scientific">Alternaria alternata</name>
    <name type="common">Alternaria rot fungus</name>
    <name type="synonym">Torula alternata</name>
    <dbReference type="NCBI Taxonomy" id="5599"/>
    <lineage>
        <taxon>Eukaryota</taxon>
        <taxon>Fungi</taxon>
        <taxon>Dikarya</taxon>
        <taxon>Ascomycota</taxon>
        <taxon>Pezizomycotina</taxon>
        <taxon>Dothideomycetes</taxon>
        <taxon>Pleosporomycetidae</taxon>
        <taxon>Pleosporales</taxon>
        <taxon>Pleosporineae</taxon>
        <taxon>Pleosporaceae</taxon>
        <taxon>Alternaria</taxon>
        <taxon>Alternaria sect. Alternaria</taxon>
        <taxon>Alternaria alternata complex</taxon>
    </lineage>
</organism>
<dbReference type="AlphaFoldDB" id="A0A4Q4NJ84"/>
<comment type="caution">
    <text evidence="1">The sequence shown here is derived from an EMBL/GenBank/DDBJ whole genome shotgun (WGS) entry which is preliminary data.</text>
</comment>
<proteinExistence type="predicted"/>
<accession>A0A4Q4NJ84</accession>
<name>A0A4Q4NJ84_ALTAL</name>
<sequence length="56" mass="6308">MIEDDANRALQILQVTGSKSAKRSHDSPSYVMVDTVLAMALDLDMWTYYGGAFHWT</sequence>
<protein>
    <submittedName>
        <fullName evidence="1">Uncharacterized protein</fullName>
    </submittedName>
</protein>
<dbReference type="Proteomes" id="UP000291422">
    <property type="component" value="Unassembled WGS sequence"/>
</dbReference>
<dbReference type="EMBL" id="PDXD01000011">
    <property type="protein sequence ID" value="RYN76582.1"/>
    <property type="molecule type" value="Genomic_DNA"/>
</dbReference>
<reference evidence="2" key="1">
    <citation type="journal article" date="2019" name="bioRxiv">
        <title>Genomics, evolutionary history and diagnostics of the Alternaria alternata species group including apple and Asian pear pathotypes.</title>
        <authorList>
            <person name="Armitage A.D."/>
            <person name="Cockerton H.M."/>
            <person name="Sreenivasaprasad S."/>
            <person name="Woodhall J.W."/>
            <person name="Lane C.R."/>
            <person name="Harrison R.J."/>
            <person name="Clarkson J.P."/>
        </authorList>
    </citation>
    <scope>NUCLEOTIDE SEQUENCE [LARGE SCALE GENOMIC DNA]</scope>
    <source>
        <strain evidence="2">FERA 1177</strain>
    </source>
</reference>
<evidence type="ECO:0000313" key="2">
    <source>
        <dbReference type="Proteomes" id="UP000291422"/>
    </source>
</evidence>
<evidence type="ECO:0000313" key="1">
    <source>
        <dbReference type="EMBL" id="RYN76582.1"/>
    </source>
</evidence>
<gene>
    <name evidence="1" type="ORF">AA0117_g5644</name>
</gene>